<evidence type="ECO:0000313" key="13">
    <source>
        <dbReference type="EMBL" id="MDM5147161.1"/>
    </source>
</evidence>
<dbReference type="PANTHER" id="PTHR39321">
    <property type="entry name" value="NICOTINATE-NUCLEOTIDE ADENYLYLTRANSFERASE-RELATED"/>
    <property type="match status" value="1"/>
</dbReference>
<organism evidence="13 14">
    <name type="scientific">Candidatus Doriopsillibacter californiensis</name>
    <dbReference type="NCBI Taxonomy" id="2970740"/>
    <lineage>
        <taxon>Bacteria</taxon>
        <taxon>Pseudomonadati</taxon>
        <taxon>Pseudomonadota</taxon>
        <taxon>Gammaproteobacteria</taxon>
        <taxon>Candidatus Tethybacterales</taxon>
        <taxon>Candidatus Persebacteraceae</taxon>
        <taxon>Candidatus Doriopsillibacter</taxon>
    </lineage>
</organism>
<keyword evidence="5 11" id="KW-0808">Transferase</keyword>
<evidence type="ECO:0000256" key="5">
    <source>
        <dbReference type="ARBA" id="ARBA00022679"/>
    </source>
</evidence>
<dbReference type="Proteomes" id="UP001168167">
    <property type="component" value="Unassembled WGS sequence"/>
</dbReference>
<dbReference type="EC" id="2.7.7.18" evidence="11"/>
<dbReference type="Pfam" id="PF01467">
    <property type="entry name" value="CTP_transf_like"/>
    <property type="match status" value="1"/>
</dbReference>
<dbReference type="NCBIfam" id="TIGR00482">
    <property type="entry name" value="nicotinate (nicotinamide) nucleotide adenylyltransferase"/>
    <property type="match status" value="1"/>
</dbReference>
<evidence type="ECO:0000256" key="10">
    <source>
        <dbReference type="ARBA" id="ARBA00048721"/>
    </source>
</evidence>
<keyword evidence="6 11" id="KW-0548">Nucleotidyltransferase</keyword>
<reference evidence="13" key="2">
    <citation type="journal article" date="2023" name="Microbiome">
        <title>Synthase-selected sorting approach identifies a beta-lactone synthase in a nudibranch symbiotic bacterium.</title>
        <authorList>
            <person name="Dzunkova M."/>
            <person name="La Clair J.J."/>
            <person name="Tyml T."/>
            <person name="Doud D."/>
            <person name="Schulz F."/>
            <person name="Piquer-Esteban S."/>
            <person name="Porcel Sanchis D."/>
            <person name="Osborn A."/>
            <person name="Robinson D."/>
            <person name="Louie K.B."/>
            <person name="Bowen B.P."/>
            <person name="Bowers R.M."/>
            <person name="Lee J."/>
            <person name="Arnau V."/>
            <person name="Diaz-Villanueva W."/>
            <person name="Stepanauskas R."/>
            <person name="Gosliner T."/>
            <person name="Date S.V."/>
            <person name="Northen T.R."/>
            <person name="Cheng J.F."/>
            <person name="Burkart M.D."/>
            <person name="Woyke T."/>
        </authorList>
    </citation>
    <scope>NUCLEOTIDE SEQUENCE</scope>
    <source>
        <strain evidence="13">Df01</strain>
    </source>
</reference>
<evidence type="ECO:0000256" key="1">
    <source>
        <dbReference type="ARBA" id="ARBA00002324"/>
    </source>
</evidence>
<evidence type="ECO:0000256" key="6">
    <source>
        <dbReference type="ARBA" id="ARBA00022695"/>
    </source>
</evidence>
<evidence type="ECO:0000256" key="7">
    <source>
        <dbReference type="ARBA" id="ARBA00022741"/>
    </source>
</evidence>
<name>A0ABT7QKC6_9GAMM</name>
<accession>A0ABT7QKC6</accession>
<comment type="similarity">
    <text evidence="3 11">Belongs to the NadD family.</text>
</comment>
<dbReference type="InterPro" id="IPR004821">
    <property type="entry name" value="Cyt_trans-like"/>
</dbReference>
<dbReference type="Gene3D" id="3.40.50.620">
    <property type="entry name" value="HUPs"/>
    <property type="match status" value="1"/>
</dbReference>
<dbReference type="SUPFAM" id="SSF52374">
    <property type="entry name" value="Nucleotidylyl transferase"/>
    <property type="match status" value="1"/>
</dbReference>
<comment type="pathway">
    <text evidence="2 11">Cofactor biosynthesis; NAD(+) biosynthesis; deamido-NAD(+) from nicotinate D-ribonucleotide: step 1/1.</text>
</comment>
<evidence type="ECO:0000313" key="14">
    <source>
        <dbReference type="Proteomes" id="UP001168167"/>
    </source>
</evidence>
<evidence type="ECO:0000256" key="2">
    <source>
        <dbReference type="ARBA" id="ARBA00005019"/>
    </source>
</evidence>
<dbReference type="PANTHER" id="PTHR39321:SF3">
    <property type="entry name" value="PHOSPHOPANTETHEINE ADENYLYLTRANSFERASE"/>
    <property type="match status" value="1"/>
</dbReference>
<evidence type="ECO:0000256" key="3">
    <source>
        <dbReference type="ARBA" id="ARBA00009014"/>
    </source>
</evidence>
<dbReference type="NCBIfam" id="TIGR00125">
    <property type="entry name" value="cyt_tran_rel"/>
    <property type="match status" value="1"/>
</dbReference>
<keyword evidence="9 11" id="KW-0520">NAD</keyword>
<reference evidence="13" key="1">
    <citation type="submission" date="2022-08" db="EMBL/GenBank/DDBJ databases">
        <authorList>
            <person name="Dzunkova M."/>
            <person name="La Clair J."/>
            <person name="Tyml T."/>
            <person name="Doud D."/>
            <person name="Schulz F."/>
            <person name="Piquer S."/>
            <person name="Porcel Sanchis D."/>
            <person name="Osborn A."/>
            <person name="Robinson D."/>
            <person name="Louie K.B."/>
            <person name="Bowen B.P."/>
            <person name="Bowers R."/>
            <person name="Lee J."/>
            <person name="Arnau Llombart V."/>
            <person name="Diaz Villanueva W."/>
            <person name="Gosliner T."/>
            <person name="Northen T."/>
            <person name="Cheng J.-F."/>
            <person name="Burkart M.D."/>
            <person name="Woyke T."/>
        </authorList>
    </citation>
    <scope>NUCLEOTIDE SEQUENCE</scope>
    <source>
        <strain evidence="13">Df01</strain>
    </source>
</reference>
<dbReference type="EMBL" id="JANQAO010000001">
    <property type="protein sequence ID" value="MDM5147161.1"/>
    <property type="molecule type" value="Genomic_DNA"/>
</dbReference>
<evidence type="ECO:0000256" key="4">
    <source>
        <dbReference type="ARBA" id="ARBA00022642"/>
    </source>
</evidence>
<evidence type="ECO:0000256" key="11">
    <source>
        <dbReference type="HAMAP-Rule" id="MF_00244"/>
    </source>
</evidence>
<comment type="function">
    <text evidence="1 11">Catalyzes the reversible adenylation of nicotinate mononucleotide (NaMN) to nicotinic acid adenine dinucleotide (NaAD).</text>
</comment>
<gene>
    <name evidence="11 13" type="primary">nadD</name>
    <name evidence="13" type="ORF">NQX30_02045</name>
</gene>
<dbReference type="InterPro" id="IPR014729">
    <property type="entry name" value="Rossmann-like_a/b/a_fold"/>
</dbReference>
<feature type="domain" description="Cytidyltransferase-like" evidence="12">
    <location>
        <begin position="8"/>
        <end position="180"/>
    </location>
</feature>
<evidence type="ECO:0000256" key="8">
    <source>
        <dbReference type="ARBA" id="ARBA00022840"/>
    </source>
</evidence>
<proteinExistence type="inferred from homology"/>
<dbReference type="CDD" id="cd02165">
    <property type="entry name" value="NMNAT"/>
    <property type="match status" value="1"/>
</dbReference>
<protein>
    <recommendedName>
        <fullName evidence="11">Probable nicotinate-nucleotide adenylyltransferase</fullName>
        <ecNumber evidence="11">2.7.7.18</ecNumber>
    </recommendedName>
    <alternativeName>
        <fullName evidence="11">Deamido-NAD(+) diphosphorylase</fullName>
    </alternativeName>
    <alternativeName>
        <fullName evidence="11">Deamido-NAD(+) pyrophosphorylase</fullName>
    </alternativeName>
    <alternativeName>
        <fullName evidence="11">Nicotinate mononucleotide adenylyltransferase</fullName>
        <shortName evidence="11">NaMN adenylyltransferase</shortName>
    </alternativeName>
</protein>
<dbReference type="GO" id="GO:0016779">
    <property type="term" value="F:nucleotidyltransferase activity"/>
    <property type="evidence" value="ECO:0007669"/>
    <property type="project" value="UniProtKB-KW"/>
</dbReference>
<dbReference type="InterPro" id="IPR005248">
    <property type="entry name" value="NadD/NMNAT"/>
</dbReference>
<keyword evidence="8 11" id="KW-0067">ATP-binding</keyword>
<keyword evidence="4 11" id="KW-0662">Pyridine nucleotide biosynthesis</keyword>
<evidence type="ECO:0000259" key="12">
    <source>
        <dbReference type="Pfam" id="PF01467"/>
    </source>
</evidence>
<comment type="caution">
    <text evidence="13">The sequence shown here is derived from an EMBL/GenBank/DDBJ whole genome shotgun (WGS) entry which is preliminary data.</text>
</comment>
<dbReference type="HAMAP" id="MF_00244">
    <property type="entry name" value="NaMN_adenylyltr"/>
    <property type="match status" value="1"/>
</dbReference>
<keyword evidence="7 11" id="KW-0547">Nucleotide-binding</keyword>
<keyword evidence="14" id="KW-1185">Reference proteome</keyword>
<sequence>MVKKMAFLGGTFDPPHYGHIWLARKALQELPVQTVRVIPNGVPPHRPQPRAPWVARVVMCELALQNVADVVVGRDEPPGSNVHWTLRTLQRLRRRHGRAPLLIIGADSFAQFHRWRCWQRILSLTNVVVAARHGAVRPRSMVRMRCRVVTRSQQLIGNCGRVFFWRSGAPAVSSTNIRQRLKKRQSVTHLLPLSVLTEIQQQELYAG</sequence>
<comment type="catalytic activity">
    <reaction evidence="10 11">
        <text>nicotinate beta-D-ribonucleotide + ATP + H(+) = deamido-NAD(+) + diphosphate</text>
        <dbReference type="Rhea" id="RHEA:22860"/>
        <dbReference type="ChEBI" id="CHEBI:15378"/>
        <dbReference type="ChEBI" id="CHEBI:30616"/>
        <dbReference type="ChEBI" id="CHEBI:33019"/>
        <dbReference type="ChEBI" id="CHEBI:57502"/>
        <dbReference type="ChEBI" id="CHEBI:58437"/>
        <dbReference type="EC" id="2.7.7.18"/>
    </reaction>
</comment>
<evidence type="ECO:0000256" key="9">
    <source>
        <dbReference type="ARBA" id="ARBA00023027"/>
    </source>
</evidence>